<evidence type="ECO:0000313" key="2">
    <source>
        <dbReference type="EMBL" id="KAJ5724721.1"/>
    </source>
</evidence>
<proteinExistence type="predicted"/>
<reference evidence="2" key="1">
    <citation type="journal article" date="2023" name="IMA Fungus">
        <title>Comparative genomic study of the Penicillium genus elucidates a diverse pangenome and 15 lateral gene transfer events.</title>
        <authorList>
            <person name="Petersen C."/>
            <person name="Sorensen T."/>
            <person name="Nielsen M.R."/>
            <person name="Sondergaard T.E."/>
            <person name="Sorensen J.L."/>
            <person name="Fitzpatrick D.A."/>
            <person name="Frisvad J.C."/>
            <person name="Nielsen K.L."/>
        </authorList>
    </citation>
    <scope>NUCLEOTIDE SEQUENCE</scope>
    <source>
        <strain evidence="2">IBT 17514</strain>
    </source>
</reference>
<sequence>MSLPESTSRNGNSNTTLSQSNVSQVPLASRNSVDRYARAPVSDGPYYAGARAEDRNSHLAGLSSQVKAMDDILKNRS</sequence>
<name>A0AAD6HKZ3_9EURO</name>
<protein>
    <submittedName>
        <fullName evidence="2">Uncharacterized protein</fullName>
    </submittedName>
</protein>
<gene>
    <name evidence="2" type="ORF">N7493_006449</name>
</gene>
<comment type="caution">
    <text evidence="2">The sequence shown here is derived from an EMBL/GenBank/DDBJ whole genome shotgun (WGS) entry which is preliminary data.</text>
</comment>
<dbReference type="Proteomes" id="UP001215712">
    <property type="component" value="Unassembled WGS sequence"/>
</dbReference>
<feature type="compositionally biased region" description="Polar residues" evidence="1">
    <location>
        <begin position="1"/>
        <end position="31"/>
    </location>
</feature>
<evidence type="ECO:0000256" key="1">
    <source>
        <dbReference type="SAM" id="MobiDB-lite"/>
    </source>
</evidence>
<organism evidence="2 3">
    <name type="scientific">Penicillium malachiteum</name>
    <dbReference type="NCBI Taxonomy" id="1324776"/>
    <lineage>
        <taxon>Eukaryota</taxon>
        <taxon>Fungi</taxon>
        <taxon>Dikarya</taxon>
        <taxon>Ascomycota</taxon>
        <taxon>Pezizomycotina</taxon>
        <taxon>Eurotiomycetes</taxon>
        <taxon>Eurotiomycetidae</taxon>
        <taxon>Eurotiales</taxon>
        <taxon>Aspergillaceae</taxon>
        <taxon>Penicillium</taxon>
    </lineage>
</organism>
<keyword evidence="3" id="KW-1185">Reference proteome</keyword>
<feature type="region of interest" description="Disordered" evidence="1">
    <location>
        <begin position="1"/>
        <end position="49"/>
    </location>
</feature>
<dbReference type="EMBL" id="JAQJAN010000008">
    <property type="protein sequence ID" value="KAJ5724721.1"/>
    <property type="molecule type" value="Genomic_DNA"/>
</dbReference>
<reference evidence="2" key="2">
    <citation type="submission" date="2023-01" db="EMBL/GenBank/DDBJ databases">
        <authorList>
            <person name="Petersen C."/>
        </authorList>
    </citation>
    <scope>NUCLEOTIDE SEQUENCE</scope>
    <source>
        <strain evidence="2">IBT 17514</strain>
    </source>
</reference>
<dbReference type="AlphaFoldDB" id="A0AAD6HKZ3"/>
<accession>A0AAD6HKZ3</accession>
<evidence type="ECO:0000313" key="3">
    <source>
        <dbReference type="Proteomes" id="UP001215712"/>
    </source>
</evidence>